<dbReference type="Proteomes" id="UP000019450">
    <property type="component" value="Chromosome"/>
</dbReference>
<gene>
    <name evidence="2" type="ORF">X271_00426</name>
</gene>
<organism evidence="2 3">
    <name type="scientific">Candidatus Hepatoplasma crinochetorum Av</name>
    <dbReference type="NCBI Taxonomy" id="1427984"/>
    <lineage>
        <taxon>Bacteria</taxon>
        <taxon>Bacillati</taxon>
        <taxon>Mycoplasmatota</taxon>
        <taxon>Mollicutes</taxon>
        <taxon>Candidatus Hepatoplasmataceae</taxon>
        <taxon>Candidatus Hepatoplasma</taxon>
    </lineage>
</organism>
<dbReference type="EMBL" id="CP006932">
    <property type="protein sequence ID" value="AHK22531.1"/>
    <property type="molecule type" value="Genomic_DNA"/>
</dbReference>
<sequence length="478" mass="53083">MWYYIKILFKQYLKSPYTYSAFLFPFILIIGLGQLIPAAIIIPSAITVGITITILFLFGGSIQELRRTSLIKSMSLTKLSKGAIFSVNIIVATVFSLFTTIVIMAFSFGIYQSGYLAIDFSNFLNEYPNPLVLLNFDINWDQIYWFTFIYAVILTVCLSYSITFLIISFTKTTNALYIVSILYFLLILILGGIILPVVLGMFVNSPVQNVYKFIPHYYTNQLMSSAMASNNSYLAKFLESDFVETLTKYINVPLVKDDIYALGDYVSSLDGDLTKITSDELSAIGFESNLFILLSAHGSFNQLDIEPIVLTIIDYEFGSAAAAAANTAISSATLEGEVSDSILMLILNPDTTSFTINNIEANILIIPGFGQFIPEGELSGNITISVFTIDYQLIGDPSNREISLIVSGGGEISAETSTNLSLYIRLVLENLDGLERVFANTEPWNWGNLDSMLNSFLPLILIIIFGGIGIHYFKWSIR</sequence>
<keyword evidence="3" id="KW-1185">Reference proteome</keyword>
<accession>W8GNC9</accession>
<evidence type="ECO:0000256" key="1">
    <source>
        <dbReference type="SAM" id="Phobius"/>
    </source>
</evidence>
<proteinExistence type="predicted"/>
<evidence type="ECO:0000313" key="3">
    <source>
        <dbReference type="Proteomes" id="UP000019450"/>
    </source>
</evidence>
<dbReference type="HOGENOM" id="CLU_570724_0_0_14"/>
<dbReference type="STRING" id="1427984.X271_00426"/>
<reference evidence="2 3" key="1">
    <citation type="journal article" date="2014" name="Genome Biol. Evol.">
        <title>Phylogenomics of "Candidatus Hepatoplasma crinochetorum," a Lineage of Mollicutes Associated with Noninsect Arthropods.</title>
        <authorList>
            <person name="Leclercq S."/>
            <person name="Dittmer J."/>
            <person name="Bouchon D."/>
            <person name="Cordaux R."/>
        </authorList>
    </citation>
    <scope>NUCLEOTIDE SEQUENCE [LARGE SCALE GENOMIC DNA]</scope>
    <source>
        <strain evidence="2 3">Av</strain>
    </source>
</reference>
<dbReference type="KEGG" id="hcr:X271_00426"/>
<name>W8GNC9_9MOLU</name>
<evidence type="ECO:0008006" key="4">
    <source>
        <dbReference type="Google" id="ProtNLM"/>
    </source>
</evidence>
<protein>
    <recommendedName>
        <fullName evidence="4">ABC-2 family transporter protein</fullName>
    </recommendedName>
</protein>
<keyword evidence="1" id="KW-1133">Transmembrane helix</keyword>
<feature type="transmembrane region" description="Helical" evidence="1">
    <location>
        <begin position="38"/>
        <end position="62"/>
    </location>
</feature>
<feature type="transmembrane region" description="Helical" evidence="1">
    <location>
        <begin position="143"/>
        <end position="169"/>
    </location>
</feature>
<keyword evidence="1" id="KW-0472">Membrane</keyword>
<feature type="transmembrane region" description="Helical" evidence="1">
    <location>
        <begin position="455"/>
        <end position="473"/>
    </location>
</feature>
<feature type="transmembrane region" description="Helical" evidence="1">
    <location>
        <begin position="12"/>
        <end position="32"/>
    </location>
</feature>
<keyword evidence="1" id="KW-0812">Transmembrane</keyword>
<dbReference type="AlphaFoldDB" id="W8GNC9"/>
<dbReference type="RefSeq" id="WP_025208821.1">
    <property type="nucleotide sequence ID" value="NZ_CP006932.1"/>
</dbReference>
<feature type="transmembrane region" description="Helical" evidence="1">
    <location>
        <begin position="83"/>
        <end position="111"/>
    </location>
</feature>
<feature type="transmembrane region" description="Helical" evidence="1">
    <location>
        <begin position="181"/>
        <end position="203"/>
    </location>
</feature>
<evidence type="ECO:0000313" key="2">
    <source>
        <dbReference type="EMBL" id="AHK22531.1"/>
    </source>
</evidence>